<dbReference type="AlphaFoldDB" id="A0A0F5JIP2"/>
<dbReference type="Proteomes" id="UP000033035">
    <property type="component" value="Unassembled WGS sequence"/>
</dbReference>
<evidence type="ECO:0000256" key="1">
    <source>
        <dbReference type="ARBA" id="ARBA00004571"/>
    </source>
</evidence>
<protein>
    <submittedName>
        <fullName evidence="9">SusC/RagA family TonB-linked outer membrane protein</fullName>
    </submittedName>
</protein>
<name>A0A0F5JIP2_9BACT</name>
<dbReference type="SMART" id="SM00965">
    <property type="entry name" value="STN"/>
    <property type="match status" value="1"/>
</dbReference>
<evidence type="ECO:0000256" key="3">
    <source>
        <dbReference type="ARBA" id="ARBA00022452"/>
    </source>
</evidence>
<dbReference type="Pfam" id="PF07715">
    <property type="entry name" value="Plug"/>
    <property type="match status" value="1"/>
</dbReference>
<dbReference type="HOGENOM" id="CLU_004317_0_2_10"/>
<dbReference type="InterPro" id="IPR023997">
    <property type="entry name" value="TonB-dep_OMP_SusC/RagA_CS"/>
</dbReference>
<dbReference type="PATRIC" id="fig|1203610.3.peg.1978"/>
<dbReference type="InterPro" id="IPR011662">
    <property type="entry name" value="Secretin/TonB_short_N"/>
</dbReference>
<evidence type="ECO:0000259" key="8">
    <source>
        <dbReference type="SMART" id="SM00965"/>
    </source>
</evidence>
<evidence type="ECO:0000256" key="4">
    <source>
        <dbReference type="ARBA" id="ARBA00022692"/>
    </source>
</evidence>
<organism evidence="9 10">
    <name type="scientific">Parabacteroides gordonii MS-1 = DSM 23371</name>
    <dbReference type="NCBI Taxonomy" id="1203610"/>
    <lineage>
        <taxon>Bacteria</taxon>
        <taxon>Pseudomonadati</taxon>
        <taxon>Bacteroidota</taxon>
        <taxon>Bacteroidia</taxon>
        <taxon>Bacteroidales</taxon>
        <taxon>Tannerellaceae</taxon>
        <taxon>Parabacteroides</taxon>
    </lineage>
</organism>
<dbReference type="SUPFAM" id="SSF49464">
    <property type="entry name" value="Carboxypeptidase regulatory domain-like"/>
    <property type="match status" value="1"/>
</dbReference>
<evidence type="ECO:0000256" key="6">
    <source>
        <dbReference type="ARBA" id="ARBA00023237"/>
    </source>
</evidence>
<dbReference type="InterPro" id="IPR039426">
    <property type="entry name" value="TonB-dep_rcpt-like"/>
</dbReference>
<evidence type="ECO:0000313" key="10">
    <source>
        <dbReference type="Proteomes" id="UP000033035"/>
    </source>
</evidence>
<gene>
    <name evidence="9" type="ORF">HMPREF1536_01928</name>
</gene>
<keyword evidence="4 7" id="KW-0812">Transmembrane</keyword>
<dbReference type="NCBIfam" id="TIGR04056">
    <property type="entry name" value="OMP_RagA_SusC"/>
    <property type="match status" value="1"/>
</dbReference>
<dbReference type="InterPro" id="IPR008969">
    <property type="entry name" value="CarboxyPept-like_regulatory"/>
</dbReference>
<dbReference type="Pfam" id="PF13715">
    <property type="entry name" value="CarbopepD_reg_2"/>
    <property type="match status" value="1"/>
</dbReference>
<keyword evidence="2 7" id="KW-0813">Transport</keyword>
<evidence type="ECO:0000256" key="5">
    <source>
        <dbReference type="ARBA" id="ARBA00023136"/>
    </source>
</evidence>
<comment type="similarity">
    <text evidence="7">Belongs to the TonB-dependent receptor family.</text>
</comment>
<keyword evidence="3 7" id="KW-1134">Transmembrane beta strand</keyword>
<dbReference type="GO" id="GO:0009279">
    <property type="term" value="C:cell outer membrane"/>
    <property type="evidence" value="ECO:0007669"/>
    <property type="project" value="UniProtKB-SubCell"/>
</dbReference>
<dbReference type="Gene3D" id="2.40.170.20">
    <property type="entry name" value="TonB-dependent receptor, beta-barrel domain"/>
    <property type="match status" value="1"/>
</dbReference>
<dbReference type="InterPro" id="IPR037066">
    <property type="entry name" value="Plug_dom_sf"/>
</dbReference>
<keyword evidence="10" id="KW-1185">Reference proteome</keyword>
<evidence type="ECO:0000256" key="7">
    <source>
        <dbReference type="PROSITE-ProRule" id="PRU01360"/>
    </source>
</evidence>
<dbReference type="NCBIfam" id="TIGR04057">
    <property type="entry name" value="SusC_RagA_signa"/>
    <property type="match status" value="1"/>
</dbReference>
<dbReference type="PROSITE" id="PS52016">
    <property type="entry name" value="TONB_DEPENDENT_REC_3"/>
    <property type="match status" value="1"/>
</dbReference>
<feature type="domain" description="Secretin/TonB short N-terminal" evidence="8">
    <location>
        <begin position="69"/>
        <end position="121"/>
    </location>
</feature>
<dbReference type="InterPro" id="IPR012910">
    <property type="entry name" value="Plug_dom"/>
</dbReference>
<accession>A0A0F5JIP2</accession>
<dbReference type="Gene3D" id="2.170.130.10">
    <property type="entry name" value="TonB-dependent receptor, plug domain"/>
    <property type="match status" value="1"/>
</dbReference>
<evidence type="ECO:0000256" key="2">
    <source>
        <dbReference type="ARBA" id="ARBA00022448"/>
    </source>
</evidence>
<comment type="caution">
    <text evidence="9">The sequence shown here is derived from an EMBL/GenBank/DDBJ whole genome shotgun (WGS) entry which is preliminary data.</text>
</comment>
<dbReference type="FunFam" id="2.60.40.1120:FF:000003">
    <property type="entry name" value="Outer membrane protein Omp121"/>
    <property type="match status" value="1"/>
</dbReference>
<dbReference type="InterPro" id="IPR036942">
    <property type="entry name" value="Beta-barrel_TonB_sf"/>
</dbReference>
<dbReference type="Gene3D" id="2.60.40.1120">
    <property type="entry name" value="Carboxypeptidase-like, regulatory domain"/>
    <property type="match status" value="1"/>
</dbReference>
<keyword evidence="5 7" id="KW-0472">Membrane</keyword>
<evidence type="ECO:0000313" key="9">
    <source>
        <dbReference type="EMBL" id="KKB57613.1"/>
    </source>
</evidence>
<dbReference type="EMBL" id="AQHW01000012">
    <property type="protein sequence ID" value="KKB57613.1"/>
    <property type="molecule type" value="Genomic_DNA"/>
</dbReference>
<keyword evidence="6 7" id="KW-0998">Cell outer membrane</keyword>
<sequence length="1144" mass="127853">MKFFNLSRSESYPALKKVYAIMRLTTLALIAFSLNISATVYSQKTKLSLNVNNQSIKEILFLIENQSEFRFIYESGKINLDKKVSVREKDQSVETILNRLFAKEGIKYEITENNLILINPAEKSGGPGMPVVAQGKKGNITGVVTDTSGEPIIGANVVEKGTTNGTITDIDGKYTLDNVSGKTLLISYIGYISQEVPVREGASVNVKLLEDTQNLEEVVVVGYGIQKKVNLTGSISSVSAEDIQDSPAGSLSSALVGKMAGVLLTQSGGKPGAGADMTVRSKGTWNDSAPLYVIDGIVRDKFAFDGLDASEVENLSVLKDGASAAIYGARAANGVVLVTTKKGKIGKPTIAYTGSIGLSDATMIPETQNAYNQAVFINDNRIVENVDPTDLSYYTDDELEYFKNNNYNWLDEAWKQPLVTRHSLNVSGGNERVRYFIGGNYYYETGSFDNLSFKKYNLRSNLEANITKDLIVSLNLNMDTRNDDKPYWRYDNDSDKMDNLYRGLLFRTGQVPPYINGKPTGSFVEWHPIELLGGNTGYNRKKYSNYEANISLQYNVPFVKGLSLKLLFNKYDRHTFIKQFNRPYSLYEYKMTGGHNHIITDVIDRVKVRSDGDFLEEKYDTRDSYQLNGYITYANKFGKHDVGALFVYEQSEGTVDWFNGVRNYFISSAVDQLFAGSSDSKNSTVDGKGEETGRISYIGRLNYGYDDRYLVEASFRYDGSVNFAPKNRWGFFPSASLAWRVSEEKFFKENVKFINYLKLRTSIGLLGNDGIVLKDKNAISGWQWMQRYNLVNGAYFGSLSSGVAADVIPNVDITWEKSLTYNFGLDATFLNNKLSMTVDAFYRHTYDILGDRAASIPATFGAKMPSENYGVIDARGFEVELGYNDRIGDDFKYYVKGNLGYAVNEVITKDEAENLRSYKSEIGYSTDRKMGYIATDIIRTQADLDALPEGYTIFGQKPELGMLNYKDLRGANSDEPDGVIDDNDKDWIINHTTPPLNYGISLGGSWKGISLDIFLQGVAGHDVMIAMRGAQARPQETNFDFWTDHWTPENVGAAFPRASRNAAGEESTFWMRNGSFLRLKNVNLSYALPKSVLTKLGVAQLKFFLTGNNLCLLQNKVKYYDPESSTIFDYPMMKSYSFGVNLSF</sequence>
<dbReference type="InterPro" id="IPR023996">
    <property type="entry name" value="TonB-dep_OMP_SusC/RagA"/>
</dbReference>
<reference evidence="9 10" key="1">
    <citation type="submission" date="2013-04" db="EMBL/GenBank/DDBJ databases">
        <title>The Genome Sequence of Parabacteroides gordonii DSM 23371.</title>
        <authorList>
            <consortium name="The Broad Institute Genomics Platform"/>
            <person name="Earl A."/>
            <person name="Ward D."/>
            <person name="Feldgarden M."/>
            <person name="Gevers D."/>
            <person name="Martens E."/>
            <person name="Sakamoto M."/>
            <person name="Benno Y."/>
            <person name="Suzuki N."/>
            <person name="Matsunaga N."/>
            <person name="Koshihara K."/>
            <person name="Seki M."/>
            <person name="Komiya H."/>
            <person name="Walker B."/>
            <person name="Young S."/>
            <person name="Zeng Q."/>
            <person name="Gargeya S."/>
            <person name="Fitzgerald M."/>
            <person name="Haas B."/>
            <person name="Abouelleil A."/>
            <person name="Allen A.W."/>
            <person name="Alvarado L."/>
            <person name="Arachchi H.M."/>
            <person name="Berlin A.M."/>
            <person name="Chapman S.B."/>
            <person name="Gainer-Dewar J."/>
            <person name="Goldberg J."/>
            <person name="Griggs A."/>
            <person name="Gujja S."/>
            <person name="Hansen M."/>
            <person name="Howarth C."/>
            <person name="Imamovic A."/>
            <person name="Ireland A."/>
            <person name="Larimer J."/>
            <person name="McCowan C."/>
            <person name="Murphy C."/>
            <person name="Pearson M."/>
            <person name="Poon T.W."/>
            <person name="Priest M."/>
            <person name="Roberts A."/>
            <person name="Saif S."/>
            <person name="Shea T."/>
            <person name="Sisk P."/>
            <person name="Sykes S."/>
            <person name="Wortman J."/>
            <person name="Nusbaum C."/>
            <person name="Birren B."/>
        </authorList>
    </citation>
    <scope>NUCLEOTIDE SEQUENCE [LARGE SCALE GENOMIC DNA]</scope>
    <source>
        <strain evidence="9 10">MS-1</strain>
    </source>
</reference>
<comment type="subcellular location">
    <subcellularLocation>
        <location evidence="1 7">Cell outer membrane</location>
        <topology evidence="1 7">Multi-pass membrane protein</topology>
    </subcellularLocation>
</comment>
<proteinExistence type="inferred from homology"/>
<dbReference type="SUPFAM" id="SSF56935">
    <property type="entry name" value="Porins"/>
    <property type="match status" value="1"/>
</dbReference>
<dbReference type="STRING" id="1203610.HMPREF1536_01928"/>